<dbReference type="AlphaFoldDB" id="A0A1V6Q1W2"/>
<evidence type="ECO:0000256" key="2">
    <source>
        <dbReference type="SAM" id="MobiDB-lite"/>
    </source>
</evidence>
<keyword evidence="4" id="KW-1185">Reference proteome</keyword>
<feature type="coiled-coil region" evidence="1">
    <location>
        <begin position="263"/>
        <end position="290"/>
    </location>
</feature>
<dbReference type="Proteomes" id="UP000191672">
    <property type="component" value="Unassembled WGS sequence"/>
</dbReference>
<reference evidence="4" key="1">
    <citation type="journal article" date="2017" name="Nat. Microbiol.">
        <title>Global analysis of biosynthetic gene clusters reveals vast potential of secondary metabolite production in Penicillium species.</title>
        <authorList>
            <person name="Nielsen J.C."/>
            <person name="Grijseels S."/>
            <person name="Prigent S."/>
            <person name="Ji B."/>
            <person name="Dainat J."/>
            <person name="Nielsen K.F."/>
            <person name="Frisvad J.C."/>
            <person name="Workman M."/>
            <person name="Nielsen J."/>
        </authorList>
    </citation>
    <scope>NUCLEOTIDE SEQUENCE [LARGE SCALE GENOMIC DNA]</scope>
    <source>
        <strain evidence="4">IBT 31811</strain>
    </source>
</reference>
<feature type="compositionally biased region" description="Basic and acidic residues" evidence="2">
    <location>
        <begin position="46"/>
        <end position="55"/>
    </location>
</feature>
<evidence type="ECO:0000313" key="4">
    <source>
        <dbReference type="Proteomes" id="UP000191672"/>
    </source>
</evidence>
<dbReference type="OrthoDB" id="4160836at2759"/>
<proteinExistence type="predicted"/>
<protein>
    <submittedName>
        <fullName evidence="3">Uncharacterized protein</fullName>
    </submittedName>
</protein>
<feature type="region of interest" description="Disordered" evidence="2">
    <location>
        <begin position="1"/>
        <end position="223"/>
    </location>
</feature>
<organism evidence="3 4">
    <name type="scientific">Penicillium antarcticum</name>
    <dbReference type="NCBI Taxonomy" id="416450"/>
    <lineage>
        <taxon>Eukaryota</taxon>
        <taxon>Fungi</taxon>
        <taxon>Dikarya</taxon>
        <taxon>Ascomycota</taxon>
        <taxon>Pezizomycotina</taxon>
        <taxon>Eurotiomycetes</taxon>
        <taxon>Eurotiomycetidae</taxon>
        <taxon>Eurotiales</taxon>
        <taxon>Aspergillaceae</taxon>
        <taxon>Penicillium</taxon>
    </lineage>
</organism>
<feature type="compositionally biased region" description="Basic and acidic residues" evidence="2">
    <location>
        <begin position="69"/>
        <end position="83"/>
    </location>
</feature>
<accession>A0A1V6Q1W2</accession>
<dbReference type="EMBL" id="MDYN01000020">
    <property type="protein sequence ID" value="OQD82716.1"/>
    <property type="molecule type" value="Genomic_DNA"/>
</dbReference>
<gene>
    <name evidence="3" type="ORF">PENANT_c020G08532</name>
</gene>
<feature type="compositionally biased region" description="Acidic residues" evidence="2">
    <location>
        <begin position="158"/>
        <end position="169"/>
    </location>
</feature>
<keyword evidence="1" id="KW-0175">Coiled coil</keyword>
<evidence type="ECO:0000256" key="1">
    <source>
        <dbReference type="SAM" id="Coils"/>
    </source>
</evidence>
<dbReference type="STRING" id="416450.A0A1V6Q1W2"/>
<evidence type="ECO:0000313" key="3">
    <source>
        <dbReference type="EMBL" id="OQD82716.1"/>
    </source>
</evidence>
<comment type="caution">
    <text evidence="3">The sequence shown here is derived from an EMBL/GenBank/DDBJ whole genome shotgun (WGS) entry which is preliminary data.</text>
</comment>
<name>A0A1V6Q1W2_9EURO</name>
<feature type="region of interest" description="Disordered" evidence="2">
    <location>
        <begin position="377"/>
        <end position="397"/>
    </location>
</feature>
<sequence length="609" mass="67219">MDSPAKRRKTSESTGAAVPPNLGPNVSWPSRRPSFQSPTRASLARSHPDVLERALSRSPIRRASSKGPEQTDSRTFGLRDRKALRPSLNASASPLTRPRASDAPEGSPNRRPSGIQAFSKPPRRSLKNIIPGDFMFGSPIPRSKVPDSNTPEGQLAMELDDATQEADTDMGDHGPMMGEDMLEPDLPPTPTQLGLEKAPDRPRGMMSSSPSLRQEKRMRRRDTMPLDESPLKAVKYRSITPTESETSFHPELSVAAQEKYKSRKTSAAELQRLKDEVDELERWARKIESEDNLKGDRGLDRLLSLLTSEEANLESLPVPRIAPKPISSILATLLPFSSNIPQPKQQTSLPTNPFALQESSKALPYLTVFAPLSLKSRTNRSSRREEPSETHTLTFSAPSPFPSNIYNATVVYETNPETQTVVSVSVPTSSDSKKRKTPEALRQWIDTRLDNPLLKLDVSTLCWGINRYWECSVTRARLWAHIDHKYSNQGLRGNKDPLPENENGVLNMSELRRLVPHLNRSTMAIKPKSAGSGPRVLLSITLSLDDWTGEPQLRPEISVSLAGADRKIDQEIKKLFHALLRGSGDLATSGVDSVLRASEGALGALFGGL</sequence>